<dbReference type="Pfam" id="PF00096">
    <property type="entry name" value="zf-C2H2"/>
    <property type="match status" value="2"/>
</dbReference>
<organism evidence="3 4">
    <name type="scientific">Caerostris darwini</name>
    <dbReference type="NCBI Taxonomy" id="1538125"/>
    <lineage>
        <taxon>Eukaryota</taxon>
        <taxon>Metazoa</taxon>
        <taxon>Ecdysozoa</taxon>
        <taxon>Arthropoda</taxon>
        <taxon>Chelicerata</taxon>
        <taxon>Arachnida</taxon>
        <taxon>Araneae</taxon>
        <taxon>Araneomorphae</taxon>
        <taxon>Entelegynae</taxon>
        <taxon>Araneoidea</taxon>
        <taxon>Araneidae</taxon>
        <taxon>Caerostris</taxon>
    </lineage>
</organism>
<name>A0AAV4Q6F9_9ARAC</name>
<dbReference type="Gene3D" id="3.30.160.60">
    <property type="entry name" value="Classic Zinc Finger"/>
    <property type="match status" value="1"/>
</dbReference>
<protein>
    <recommendedName>
        <fullName evidence="2">C2H2-type domain-containing protein</fullName>
    </recommendedName>
</protein>
<proteinExistence type="predicted"/>
<dbReference type="InterPro" id="IPR013087">
    <property type="entry name" value="Znf_C2H2_type"/>
</dbReference>
<evidence type="ECO:0000259" key="2">
    <source>
        <dbReference type="PROSITE" id="PS50157"/>
    </source>
</evidence>
<dbReference type="InterPro" id="IPR036236">
    <property type="entry name" value="Znf_C2H2_sf"/>
</dbReference>
<dbReference type="PROSITE" id="PS50157">
    <property type="entry name" value="ZINC_FINGER_C2H2_2"/>
    <property type="match status" value="2"/>
</dbReference>
<feature type="domain" description="C2H2-type" evidence="2">
    <location>
        <begin position="51"/>
        <end position="78"/>
    </location>
</feature>
<reference evidence="3 4" key="1">
    <citation type="submission" date="2021-06" db="EMBL/GenBank/DDBJ databases">
        <title>Caerostris darwini draft genome.</title>
        <authorList>
            <person name="Kono N."/>
            <person name="Arakawa K."/>
        </authorList>
    </citation>
    <scope>NUCLEOTIDE SEQUENCE [LARGE SCALE GENOMIC DNA]</scope>
</reference>
<accession>A0AAV4Q6F9</accession>
<keyword evidence="1" id="KW-0479">Metal-binding</keyword>
<keyword evidence="1" id="KW-0863">Zinc-finger</keyword>
<dbReference type="EMBL" id="BPLQ01003766">
    <property type="protein sequence ID" value="GIY02988.1"/>
    <property type="molecule type" value="Genomic_DNA"/>
</dbReference>
<keyword evidence="1" id="KW-0862">Zinc</keyword>
<dbReference type="GO" id="GO:0008270">
    <property type="term" value="F:zinc ion binding"/>
    <property type="evidence" value="ECO:0007669"/>
    <property type="project" value="UniProtKB-KW"/>
</dbReference>
<comment type="caution">
    <text evidence="3">The sequence shown here is derived from an EMBL/GenBank/DDBJ whole genome shotgun (WGS) entry which is preliminary data.</text>
</comment>
<dbReference type="Proteomes" id="UP001054837">
    <property type="component" value="Unassembled WGS sequence"/>
</dbReference>
<sequence>MESTNLKIKSREEKKDISDIKNAPLCEKQHESPDCNRSFLEFVNDAGARLYKCSICSREFCKKQQIMRHIELHKDVRVVYSCNLCSSQFTRKDSLQQHERLQHNIMSKKCYKVFPFK</sequence>
<dbReference type="SMART" id="SM00355">
    <property type="entry name" value="ZnF_C2H2"/>
    <property type="match status" value="2"/>
</dbReference>
<dbReference type="AlphaFoldDB" id="A0AAV4Q6F9"/>
<evidence type="ECO:0000313" key="4">
    <source>
        <dbReference type="Proteomes" id="UP001054837"/>
    </source>
</evidence>
<dbReference type="SUPFAM" id="SSF57667">
    <property type="entry name" value="beta-beta-alpha zinc fingers"/>
    <property type="match status" value="1"/>
</dbReference>
<keyword evidence="4" id="KW-1185">Reference proteome</keyword>
<gene>
    <name evidence="3" type="ORF">CDAR_407631</name>
</gene>
<feature type="domain" description="C2H2-type" evidence="2">
    <location>
        <begin position="80"/>
        <end position="103"/>
    </location>
</feature>
<dbReference type="PROSITE" id="PS00028">
    <property type="entry name" value="ZINC_FINGER_C2H2_1"/>
    <property type="match status" value="2"/>
</dbReference>
<evidence type="ECO:0000313" key="3">
    <source>
        <dbReference type="EMBL" id="GIY02988.1"/>
    </source>
</evidence>
<evidence type="ECO:0000256" key="1">
    <source>
        <dbReference type="PROSITE-ProRule" id="PRU00042"/>
    </source>
</evidence>